<dbReference type="AlphaFoldDB" id="X1ICZ4"/>
<organism evidence="1">
    <name type="scientific">marine sediment metagenome</name>
    <dbReference type="NCBI Taxonomy" id="412755"/>
    <lineage>
        <taxon>unclassified sequences</taxon>
        <taxon>metagenomes</taxon>
        <taxon>ecological metagenomes</taxon>
    </lineage>
</organism>
<feature type="non-terminal residue" evidence="1">
    <location>
        <position position="1"/>
    </location>
</feature>
<evidence type="ECO:0000313" key="1">
    <source>
        <dbReference type="EMBL" id="GAH80301.1"/>
    </source>
</evidence>
<sequence>VKGLKEINYQGVFMFELRKKTNNEEMLRMIKELYLNLFKEEKDD</sequence>
<reference evidence="1" key="1">
    <citation type="journal article" date="2014" name="Front. Microbiol.">
        <title>High frequency of phylogenetically diverse reductive dehalogenase-homologous genes in deep subseafloor sedimentary metagenomes.</title>
        <authorList>
            <person name="Kawai M."/>
            <person name="Futagami T."/>
            <person name="Toyoda A."/>
            <person name="Takaki Y."/>
            <person name="Nishi S."/>
            <person name="Hori S."/>
            <person name="Arai W."/>
            <person name="Tsubouchi T."/>
            <person name="Morono Y."/>
            <person name="Uchiyama I."/>
            <person name="Ito T."/>
            <person name="Fujiyama A."/>
            <person name="Inagaki F."/>
            <person name="Takami H."/>
        </authorList>
    </citation>
    <scope>NUCLEOTIDE SEQUENCE</scope>
    <source>
        <strain evidence="1">Expedition CK06-06</strain>
    </source>
</reference>
<accession>X1ICZ4</accession>
<dbReference type="EMBL" id="BARU01043340">
    <property type="protein sequence ID" value="GAH80301.1"/>
    <property type="molecule type" value="Genomic_DNA"/>
</dbReference>
<proteinExistence type="predicted"/>
<protein>
    <submittedName>
        <fullName evidence="1">Uncharacterized protein</fullName>
    </submittedName>
</protein>
<gene>
    <name evidence="1" type="ORF">S03H2_66390</name>
</gene>
<comment type="caution">
    <text evidence="1">The sequence shown here is derived from an EMBL/GenBank/DDBJ whole genome shotgun (WGS) entry which is preliminary data.</text>
</comment>
<name>X1ICZ4_9ZZZZ</name>